<dbReference type="Proteomes" id="UP001470809">
    <property type="component" value="Chromosome"/>
</dbReference>
<proteinExistence type="predicted"/>
<dbReference type="Pfam" id="PF17186">
    <property type="entry name" value="Lipocalin_9"/>
    <property type="match status" value="1"/>
</dbReference>
<dbReference type="PANTHER" id="PTHR38591">
    <property type="entry name" value="HYDROLASE"/>
    <property type="match status" value="1"/>
</dbReference>
<dbReference type="Gene3D" id="2.40.370.10">
    <property type="entry name" value="AttH-like domain"/>
    <property type="match status" value="2"/>
</dbReference>
<feature type="chain" id="PRO_5042888958" evidence="1">
    <location>
        <begin position="24"/>
        <end position="348"/>
    </location>
</feature>
<organism evidence="3 4">
    <name type="scientific">Yoonia rhodophyticola</name>
    <dbReference type="NCBI Taxonomy" id="3137370"/>
    <lineage>
        <taxon>Bacteria</taxon>
        <taxon>Pseudomonadati</taxon>
        <taxon>Pseudomonadota</taxon>
        <taxon>Alphaproteobacteria</taxon>
        <taxon>Rhodobacterales</taxon>
        <taxon>Paracoccaceae</taxon>
        <taxon>Yoonia</taxon>
    </lineage>
</organism>
<dbReference type="RefSeq" id="WP_342078322.1">
    <property type="nucleotide sequence ID" value="NZ_CP151767.2"/>
</dbReference>
<dbReference type="Pfam" id="PF07143">
    <property type="entry name" value="CrtC"/>
    <property type="match status" value="1"/>
</dbReference>
<evidence type="ECO:0000313" key="4">
    <source>
        <dbReference type="Proteomes" id="UP001470809"/>
    </source>
</evidence>
<keyword evidence="1" id="KW-0732">Signal</keyword>
<dbReference type="AlphaFoldDB" id="A0AAN0NM60"/>
<reference evidence="4" key="1">
    <citation type="submission" date="2024-04" db="EMBL/GenBank/DDBJ databases">
        <title>Phylogenomic analyses of a clade within the roseobacter group suggest taxonomic reassignments of species of the genera Aestuariivita, Citreicella, Loktanella, Nautella, Pelagibaca, Ruegeria, Thalassobius, Thiobacimonas and Tropicibacter, and the proposal o.</title>
        <authorList>
            <person name="Jeon C.O."/>
        </authorList>
    </citation>
    <scope>NUCLEOTIDE SEQUENCE [LARGE SCALE GENOMIC DNA]</scope>
    <source>
        <strain evidence="4">SS1-5</strain>
    </source>
</reference>
<dbReference type="EMBL" id="CP151767">
    <property type="protein sequence ID" value="WZU69029.1"/>
    <property type="molecule type" value="Genomic_DNA"/>
</dbReference>
<feature type="signal peptide" evidence="1">
    <location>
        <begin position="1"/>
        <end position="23"/>
    </location>
</feature>
<dbReference type="PANTHER" id="PTHR38591:SF1">
    <property type="entry name" value="BLL1000 PROTEIN"/>
    <property type="match status" value="1"/>
</dbReference>
<evidence type="ECO:0000256" key="1">
    <source>
        <dbReference type="SAM" id="SignalP"/>
    </source>
</evidence>
<dbReference type="InterPro" id="IPR010791">
    <property type="entry name" value="AttH_dom"/>
</dbReference>
<keyword evidence="4" id="KW-1185">Reference proteome</keyword>
<sequence length="348" mass="38118">MNGRRLFLVLTIWVAWLAGPSHAQGFAGLGSDADGFAVPQPDPQFSFPQDHGAHPDYRIEWWYLTANLAAEDGTKYGLQWTLFRSALAPEDGTGWQTPQLWMGHAAVTTPDRHFVSERLARGGIGQAGVTADPFEAWIDDWVLQGDWAQMQMRASGPDFSYDVGLTAEGPLVFHGDDGYSVKSAAGQASYYYSQPFFSVAGTLSLPAGDIAVTGTAWLDREWSSQPLSDNQTGWDWFSLSFDDGAKLMGFRLQQTDGNNYTSATYIAPDGITTAYPDGAFSATPLENAAQREIPVRWQVVLPAKGIDVTVQAINEDAWMSTTVPYWEGPVDVNGSHQGYGYLEMTGYE</sequence>
<protein>
    <submittedName>
        <fullName evidence="3">Lipocalin-like domain-containing protein</fullName>
    </submittedName>
</protein>
<dbReference type="SUPFAM" id="SSF159245">
    <property type="entry name" value="AttH-like"/>
    <property type="match status" value="1"/>
</dbReference>
<dbReference type="InterPro" id="IPR023374">
    <property type="entry name" value="AttH-like_dom_sf"/>
</dbReference>
<name>A0AAN0NM60_9RHOB</name>
<evidence type="ECO:0000313" key="3">
    <source>
        <dbReference type="EMBL" id="WZU69029.1"/>
    </source>
</evidence>
<dbReference type="KEGG" id="yrh:AABB31_09280"/>
<accession>A0AAN0NM60</accession>
<reference evidence="3 4" key="2">
    <citation type="submission" date="2024-08" db="EMBL/GenBank/DDBJ databases">
        <title>Phylogenomic analyses of a clade within the roseobacter group suggest taxonomic reassignments of species of the genera Aestuariivita, Citreicella, Loktanella, Nautella, Pelagibaca, Ruegeria, Thalassobius, Thiobacimonas and Tropicibacter, and the proposal o.</title>
        <authorList>
            <person name="Jeon C.O."/>
        </authorList>
    </citation>
    <scope>NUCLEOTIDE SEQUENCE [LARGE SCALE GENOMIC DNA]</scope>
    <source>
        <strain evidence="3 4">SS1-5</strain>
    </source>
</reference>
<evidence type="ECO:0000259" key="2">
    <source>
        <dbReference type="Pfam" id="PF07143"/>
    </source>
</evidence>
<gene>
    <name evidence="3" type="ORF">AABB31_09280</name>
</gene>
<feature type="domain" description="AttH" evidence="2">
    <location>
        <begin position="59"/>
        <end position="224"/>
    </location>
</feature>